<dbReference type="HOGENOM" id="CLU_164795_0_0_6"/>
<dbReference type="Proteomes" id="UP000014585">
    <property type="component" value="Unassembled WGS sequence"/>
</dbReference>
<sequence>MKNIIVLATVFFLSGCGSIATHSEGCYREYYQGTERMVNLGHWAWILWIDVPFSAVVDTLTLPVDAVCIGTH</sequence>
<evidence type="ECO:0008006" key="3">
    <source>
        <dbReference type="Google" id="ProtNLM"/>
    </source>
</evidence>
<comment type="caution">
    <text evidence="1">The sequence shown here is derived from an EMBL/GenBank/DDBJ whole genome shotgun (WGS) entry which is preliminary data.</text>
</comment>
<reference evidence="1 2" key="1">
    <citation type="submission" date="2013-04" db="EMBL/GenBank/DDBJ databases">
        <authorList>
            <person name="Weinstock G."/>
            <person name="Sodergren E."/>
            <person name="Lobos E.A."/>
            <person name="Fulton L."/>
            <person name="Fulton R."/>
            <person name="Courtney L."/>
            <person name="Fronick C."/>
            <person name="O'Laughlin M."/>
            <person name="Godfrey J."/>
            <person name="Wilson R.M."/>
            <person name="Miner T."/>
            <person name="Farmer C."/>
            <person name="Delehaunty K."/>
            <person name="Cordes M."/>
            <person name="Minx P."/>
            <person name="Tomlinson C."/>
            <person name="Chen J."/>
            <person name="Wollam A."/>
            <person name="Pepin K.H."/>
            <person name="Palsikar V.B."/>
            <person name="Zhang X."/>
            <person name="Suruliraj S."/>
            <person name="Perna N.T."/>
            <person name="Plunkett G."/>
            <person name="Warren W."/>
            <person name="Mitreva M."/>
            <person name="Mardis E.R."/>
            <person name="Wilson R.K."/>
        </authorList>
    </citation>
    <scope>NUCLEOTIDE SEQUENCE [LARGE SCALE GENOMIC DNA]</scope>
    <source>
        <strain evidence="1 2">DSM 4568</strain>
    </source>
</reference>
<proteinExistence type="predicted"/>
<dbReference type="OrthoDB" id="6504878at2"/>
<dbReference type="InterPro" id="IPR010780">
    <property type="entry name" value="DUF1375"/>
</dbReference>
<organism evidence="1 2">
    <name type="scientific">Cedecea davisae DSM 4568</name>
    <dbReference type="NCBI Taxonomy" id="566551"/>
    <lineage>
        <taxon>Bacteria</taxon>
        <taxon>Pseudomonadati</taxon>
        <taxon>Pseudomonadota</taxon>
        <taxon>Gammaproteobacteria</taxon>
        <taxon>Enterobacterales</taxon>
        <taxon>Enterobacteriaceae</taxon>
        <taxon>Cedecea</taxon>
    </lineage>
</organism>
<dbReference type="AlphaFoldDB" id="S3IT76"/>
<dbReference type="PATRIC" id="fig|566551.4.peg.2312"/>
<dbReference type="STRING" id="566551.HMPREF0201_02515"/>
<dbReference type="RefSeq" id="WP_016536816.1">
    <property type="nucleotide sequence ID" value="NZ_KE161030.1"/>
</dbReference>
<dbReference type="Pfam" id="PF07119">
    <property type="entry name" value="DUF1375"/>
    <property type="match status" value="1"/>
</dbReference>
<name>S3IT76_9ENTR</name>
<dbReference type="PROSITE" id="PS51257">
    <property type="entry name" value="PROKAR_LIPOPROTEIN"/>
    <property type="match status" value="1"/>
</dbReference>
<protein>
    <recommendedName>
        <fullName evidence="3">YceK/YidQ family lipoprotein</fullName>
    </recommendedName>
</protein>
<evidence type="ECO:0000313" key="1">
    <source>
        <dbReference type="EMBL" id="EPF16160.1"/>
    </source>
</evidence>
<dbReference type="EMBL" id="ATDT01000023">
    <property type="protein sequence ID" value="EPF16160.1"/>
    <property type="molecule type" value="Genomic_DNA"/>
</dbReference>
<gene>
    <name evidence="1" type="ORF">HMPREF0201_02515</name>
</gene>
<evidence type="ECO:0000313" key="2">
    <source>
        <dbReference type="Proteomes" id="UP000014585"/>
    </source>
</evidence>
<accession>S3IT76</accession>